<dbReference type="EMBL" id="QSRJ01000001">
    <property type="protein sequence ID" value="RGL12335.1"/>
    <property type="molecule type" value="Genomic_DNA"/>
</dbReference>
<dbReference type="Proteomes" id="UP000260943">
    <property type="component" value="Unassembled WGS sequence"/>
</dbReference>
<name>A0A3E4QYT8_9ACTN</name>
<comment type="caution">
    <text evidence="1">The sequence shown here is derived from an EMBL/GenBank/DDBJ whole genome shotgun (WGS) entry which is preliminary data.</text>
</comment>
<accession>A0A3E4QYT8</accession>
<protein>
    <submittedName>
        <fullName evidence="1">Uncharacterized protein</fullName>
    </submittedName>
</protein>
<dbReference type="RefSeq" id="WP_117678829.1">
    <property type="nucleotide sequence ID" value="NZ_JAQCWE010000006.1"/>
</dbReference>
<sequence length="156" mass="17473">MTSREYFDQVRTAVADVRRAEETLDYWESRIDSIGGGTTGSCCGYRDPDRMTGKLSALWDARDRAERKLDGMVELQDEAIAVIGMVGDAGRASTSLWRDVLLDRYVLAMTYSEIAEKRGRSFASVRRAVSDALDWIDSGPGIEGLLHRIYKDTQVI</sequence>
<dbReference type="AlphaFoldDB" id="A0A3E4QYT8"/>
<reference evidence="1 2" key="1">
    <citation type="submission" date="2018-08" db="EMBL/GenBank/DDBJ databases">
        <title>A genome reference for cultivated species of the human gut microbiota.</title>
        <authorList>
            <person name="Zou Y."/>
            <person name="Xue W."/>
            <person name="Luo G."/>
        </authorList>
    </citation>
    <scope>NUCLEOTIDE SEQUENCE [LARGE SCALE GENOMIC DNA]</scope>
    <source>
        <strain evidence="1 2">TF08-14</strain>
    </source>
</reference>
<dbReference type="SUPFAM" id="SSF88659">
    <property type="entry name" value="Sigma3 and sigma4 domains of RNA polymerase sigma factors"/>
    <property type="match status" value="1"/>
</dbReference>
<proteinExistence type="predicted"/>
<organism evidence="1 2">
    <name type="scientific">Collinsella tanakaei</name>
    <dbReference type="NCBI Taxonomy" id="626935"/>
    <lineage>
        <taxon>Bacteria</taxon>
        <taxon>Bacillati</taxon>
        <taxon>Actinomycetota</taxon>
        <taxon>Coriobacteriia</taxon>
        <taxon>Coriobacteriales</taxon>
        <taxon>Coriobacteriaceae</taxon>
        <taxon>Collinsella</taxon>
    </lineage>
</organism>
<dbReference type="InterPro" id="IPR013324">
    <property type="entry name" value="RNA_pol_sigma_r3/r4-like"/>
</dbReference>
<gene>
    <name evidence="1" type="ORF">DXC81_01380</name>
</gene>
<evidence type="ECO:0000313" key="2">
    <source>
        <dbReference type="Proteomes" id="UP000260943"/>
    </source>
</evidence>
<evidence type="ECO:0000313" key="1">
    <source>
        <dbReference type="EMBL" id="RGL12335.1"/>
    </source>
</evidence>